<dbReference type="PROSITE" id="PS51375">
    <property type="entry name" value="PPR"/>
    <property type="match status" value="4"/>
</dbReference>
<comment type="caution">
    <text evidence="5">The sequence shown here is derived from an EMBL/GenBank/DDBJ whole genome shotgun (WGS) entry which is preliminary data.</text>
</comment>
<feature type="repeat" description="PPR" evidence="3">
    <location>
        <begin position="378"/>
        <end position="408"/>
    </location>
</feature>
<evidence type="ECO:0000256" key="2">
    <source>
        <dbReference type="ARBA" id="ARBA00022946"/>
    </source>
</evidence>
<evidence type="ECO:0008006" key="7">
    <source>
        <dbReference type="Google" id="ProtNLM"/>
    </source>
</evidence>
<reference evidence="5" key="1">
    <citation type="submission" date="2023-07" db="EMBL/GenBank/DDBJ databases">
        <title>A chromosome-level genome assembly of Lolium multiflorum.</title>
        <authorList>
            <person name="Chen Y."/>
            <person name="Copetti D."/>
            <person name="Kolliker R."/>
            <person name="Studer B."/>
        </authorList>
    </citation>
    <scope>NUCLEOTIDE SEQUENCE</scope>
    <source>
        <strain evidence="5">02402/16</strain>
        <tissue evidence="5">Leaf</tissue>
    </source>
</reference>
<dbReference type="Pfam" id="PF01535">
    <property type="entry name" value="PPR"/>
    <property type="match status" value="7"/>
</dbReference>
<name>A0AAD8TJN0_LOLMU</name>
<proteinExistence type="predicted"/>
<dbReference type="InterPro" id="IPR046848">
    <property type="entry name" value="E_motif"/>
</dbReference>
<dbReference type="Pfam" id="PF20431">
    <property type="entry name" value="E_motif"/>
    <property type="match status" value="1"/>
</dbReference>
<dbReference type="InterPro" id="IPR002885">
    <property type="entry name" value="PPR_rpt"/>
</dbReference>
<dbReference type="InterPro" id="IPR011990">
    <property type="entry name" value="TPR-like_helical_dom_sf"/>
</dbReference>
<accession>A0AAD8TJN0</accession>
<feature type="repeat" description="PPR" evidence="3">
    <location>
        <begin position="510"/>
        <end position="545"/>
    </location>
</feature>
<protein>
    <recommendedName>
        <fullName evidence="7">Pentatricopeptide repeat-containing protein</fullName>
    </recommendedName>
</protein>
<feature type="repeat" description="PPR" evidence="3">
    <location>
        <begin position="409"/>
        <end position="443"/>
    </location>
</feature>
<feature type="compositionally biased region" description="Polar residues" evidence="4">
    <location>
        <begin position="179"/>
        <end position="188"/>
    </location>
</feature>
<dbReference type="Gene3D" id="1.25.40.10">
    <property type="entry name" value="Tetratricopeptide repeat domain"/>
    <property type="match status" value="3"/>
</dbReference>
<dbReference type="InterPro" id="IPR046960">
    <property type="entry name" value="PPR_At4g14850-like_plant"/>
</dbReference>
<evidence type="ECO:0000313" key="5">
    <source>
        <dbReference type="EMBL" id="KAK1682927.1"/>
    </source>
</evidence>
<feature type="region of interest" description="Disordered" evidence="4">
    <location>
        <begin position="92"/>
        <end position="200"/>
    </location>
</feature>
<dbReference type="GO" id="GO:0009451">
    <property type="term" value="P:RNA modification"/>
    <property type="evidence" value="ECO:0007669"/>
    <property type="project" value="InterPro"/>
</dbReference>
<dbReference type="PANTHER" id="PTHR47926">
    <property type="entry name" value="PENTATRICOPEPTIDE REPEAT-CONTAINING PROTEIN"/>
    <property type="match status" value="1"/>
</dbReference>
<evidence type="ECO:0000256" key="3">
    <source>
        <dbReference type="PROSITE-ProRule" id="PRU00708"/>
    </source>
</evidence>
<keyword evidence="1" id="KW-0677">Repeat</keyword>
<dbReference type="EMBL" id="JAUUTY010000002">
    <property type="protein sequence ID" value="KAK1682927.1"/>
    <property type="molecule type" value="Genomic_DNA"/>
</dbReference>
<keyword evidence="2" id="KW-0809">Transit peptide</keyword>
<dbReference type="GO" id="GO:0003723">
    <property type="term" value="F:RNA binding"/>
    <property type="evidence" value="ECO:0007669"/>
    <property type="project" value="InterPro"/>
</dbReference>
<dbReference type="NCBIfam" id="TIGR00756">
    <property type="entry name" value="PPR"/>
    <property type="match status" value="2"/>
</dbReference>
<organism evidence="5 6">
    <name type="scientific">Lolium multiflorum</name>
    <name type="common">Italian ryegrass</name>
    <name type="synonym">Lolium perenne subsp. multiflorum</name>
    <dbReference type="NCBI Taxonomy" id="4521"/>
    <lineage>
        <taxon>Eukaryota</taxon>
        <taxon>Viridiplantae</taxon>
        <taxon>Streptophyta</taxon>
        <taxon>Embryophyta</taxon>
        <taxon>Tracheophyta</taxon>
        <taxon>Spermatophyta</taxon>
        <taxon>Magnoliopsida</taxon>
        <taxon>Liliopsida</taxon>
        <taxon>Poales</taxon>
        <taxon>Poaceae</taxon>
        <taxon>BOP clade</taxon>
        <taxon>Pooideae</taxon>
        <taxon>Poodae</taxon>
        <taxon>Poeae</taxon>
        <taxon>Poeae Chloroplast Group 2 (Poeae type)</taxon>
        <taxon>Loliodinae</taxon>
        <taxon>Loliinae</taxon>
        <taxon>Lolium</taxon>
    </lineage>
</organism>
<evidence type="ECO:0000256" key="1">
    <source>
        <dbReference type="ARBA" id="ARBA00022737"/>
    </source>
</evidence>
<dbReference type="FunFam" id="1.25.40.10:FF:000735">
    <property type="entry name" value="Pentatricopeptide repeat-containing protein chloroplastic"/>
    <property type="match status" value="1"/>
</dbReference>
<evidence type="ECO:0000313" key="6">
    <source>
        <dbReference type="Proteomes" id="UP001231189"/>
    </source>
</evidence>
<feature type="repeat" description="PPR" evidence="3">
    <location>
        <begin position="546"/>
        <end position="580"/>
    </location>
</feature>
<dbReference type="Proteomes" id="UP001231189">
    <property type="component" value="Unassembled WGS sequence"/>
</dbReference>
<dbReference type="AlphaFoldDB" id="A0AAD8TJN0"/>
<dbReference type="FunFam" id="1.25.40.10:FF:000031">
    <property type="entry name" value="Pentatricopeptide repeat-containing protein mitochondrial"/>
    <property type="match status" value="1"/>
</dbReference>
<evidence type="ECO:0000256" key="4">
    <source>
        <dbReference type="SAM" id="MobiDB-lite"/>
    </source>
</evidence>
<sequence>MEEKEERGLTGKLQVGEVADGSGNRVVFSSSTSGPLRRPQLGEVVQEVTGGQQSDRHLLLLASLLRAPLHGGGTRTPWRRPSSAGRCCGLGCRPRLTTGGGEVSVSPAIRTPAAPDHRRLLPSAPPLARSARPDRRHRRPLSPRLRPGQLWRSILPSGRDTPTSPPSGATPTPYVLQIPSPTRLQSSLKPRRRETLGRRQAGVVDCEGQATGDTFSIFFRVPDLASPLGPCTLEISDVDADASYVRVHRRAPLSASIFAAHALATVAGHLSLPNPHTHTLLLTAYSRLDCARRPSTLLLFRSSLRLSLAPTQHSLPLAVSVAASSRLHLPLALSLHAVAVARSLLPFPHVANALVSLYAKNALPDSARRVFDEMRAPDVISYNALMDGYIKAGLLGLAMREFQRMPQRGAASWGTVVAGCAKAGSWKQAVGLFDRMRAEGFKPDDMTLAAALSCCAQLGALEKGREVHEYITQNRPQPNVFLCTGLVDLYAKCGRVDVAREVFDSCPARNVFTWNALIVGLAMHGHGAVALEYFNRMVLLEGVRPDGVTFLGVLIGCSHAGLVDMAKRIFSEMEGRHGVPRELKHYGCMADLLGRAGLIEEAIEMVSKMPTEGDTYVWGGILAGCRMHGNVEAAEVAATHLLELNPQDSGVYSVLAGIYAHAARWEDVARVRRLMDQRIARRNVGCSSITADH</sequence>
<gene>
    <name evidence="5" type="ORF">QYE76_043775</name>
</gene>
<dbReference type="SUPFAM" id="SSF48452">
    <property type="entry name" value="TPR-like"/>
    <property type="match status" value="1"/>
</dbReference>
<keyword evidence="6" id="KW-1185">Reference proteome</keyword>
<dbReference type="PANTHER" id="PTHR47926:SF436">
    <property type="entry name" value="PENTATRICOPEPTIDE REPEAT-CONTAINING PROTEIN ELI1, CHLOROPLASTIC-LIKE ISOFORM X2"/>
    <property type="match status" value="1"/>
</dbReference>